<evidence type="ECO:0000256" key="3">
    <source>
        <dbReference type="ARBA" id="ARBA00022679"/>
    </source>
</evidence>
<evidence type="ECO:0000313" key="6">
    <source>
        <dbReference type="EMBL" id="MDA4844107.1"/>
    </source>
</evidence>
<dbReference type="GO" id="GO:0008168">
    <property type="term" value="F:methyltransferase activity"/>
    <property type="evidence" value="ECO:0007669"/>
    <property type="project" value="UniProtKB-KW"/>
</dbReference>
<proteinExistence type="inferred from homology"/>
<comment type="similarity">
    <text evidence="1 4">Belongs to the trimethylamine methyltransferase family.</text>
</comment>
<evidence type="ECO:0000256" key="1">
    <source>
        <dbReference type="ARBA" id="ARBA00007137"/>
    </source>
</evidence>
<dbReference type="EMBL" id="JAPJZH010000001">
    <property type="protein sequence ID" value="MDA4844107.1"/>
    <property type="molecule type" value="Genomic_DNA"/>
</dbReference>
<dbReference type="GO" id="GO:0032259">
    <property type="term" value="P:methylation"/>
    <property type="evidence" value="ECO:0007669"/>
    <property type="project" value="UniProtKB-KW"/>
</dbReference>
<reference evidence="6" key="1">
    <citation type="submission" date="2022-11" db="EMBL/GenBank/DDBJ databases">
        <title>Hoeflea poritis sp. nov., isolated from scleractinian coral Porites lutea.</title>
        <authorList>
            <person name="Zhang G."/>
            <person name="Wei Q."/>
            <person name="Cai L."/>
        </authorList>
    </citation>
    <scope>NUCLEOTIDE SEQUENCE</scope>
    <source>
        <strain evidence="6">E7-10</strain>
    </source>
</reference>
<evidence type="ECO:0000256" key="4">
    <source>
        <dbReference type="PIRNR" id="PIRNR037567"/>
    </source>
</evidence>
<comment type="caution">
    <text evidence="6">The sequence shown here is derived from an EMBL/GenBank/DDBJ whole genome shotgun (WGS) entry which is preliminary data.</text>
</comment>
<dbReference type="EC" id="2.1.1.-" evidence="4"/>
<keyword evidence="7" id="KW-1185">Reference proteome</keyword>
<name>A0ABT4VHB6_9HYPH</name>
<protein>
    <recommendedName>
        <fullName evidence="4">Methyltransferase</fullName>
        <ecNumber evidence="4">2.1.1.-</ecNumber>
    </recommendedName>
</protein>
<evidence type="ECO:0000313" key="7">
    <source>
        <dbReference type="Proteomes" id="UP001148313"/>
    </source>
</evidence>
<accession>A0ABT4VHB6</accession>
<dbReference type="PIRSF" id="PIRSF037567">
    <property type="entry name" value="MTTB_MeTrfase"/>
    <property type="match status" value="1"/>
</dbReference>
<dbReference type="Proteomes" id="UP001148313">
    <property type="component" value="Unassembled WGS sequence"/>
</dbReference>
<dbReference type="InterPro" id="IPR038601">
    <property type="entry name" value="MttB-like_sf"/>
</dbReference>
<sequence>MASVSSGGDAPQRRRGGRERKRGSAGVVARPFVQPTRPHAPIDLASEDAIERIHTASLQVLSETGINVLHDGARAIMKKAGADVTADDTRVRFDPDMILEHVAKVPRQFVLHARNPDHNVLIGGDRMAFCLMASAPNASCMDRGRRSGNQDDYRNFLKLAQHHPIIHLLGGYPVEPVDIHASIRHLDCISDYITLTDKAFNVYSLGKERIADAIEMTRIAHGISMDDLRRQPSVFTIINTNSPLQLDIPMMQGIIDMSSMGQPVVITPFTLSGAMAPVTIPGALVLQNAEALAGLAFSQMVNPGAPAMYGGFTSNVDMKSGAPAFGTPEYMKAQYVGGQLARRYNVPYRTSNVCAANTVDAQAAYESVFSLWGAVNSGGHMLKHGAGWMEGGLCCSYEKVILDIDLLQMVSEFCTPLNFDDDELGVDAIADVGPGGHFFGTPHTQARYKDAFYAPIISDWRNFETWHEAGEPTAMQKANAVWKQRLAEYERPALDSGIAEELREFVERRKQEGGVPTDF</sequence>
<evidence type="ECO:0000256" key="5">
    <source>
        <dbReference type="SAM" id="MobiDB-lite"/>
    </source>
</evidence>
<dbReference type="Gene3D" id="3.20.20.480">
    <property type="entry name" value="Trimethylamine methyltransferase-like"/>
    <property type="match status" value="1"/>
</dbReference>
<dbReference type="Pfam" id="PF06253">
    <property type="entry name" value="MTTB"/>
    <property type="match status" value="1"/>
</dbReference>
<dbReference type="InterPro" id="IPR010426">
    <property type="entry name" value="MTTB_MeTrfase"/>
</dbReference>
<evidence type="ECO:0000256" key="2">
    <source>
        <dbReference type="ARBA" id="ARBA00022603"/>
    </source>
</evidence>
<organism evidence="6 7">
    <name type="scientific">Hoeflea poritis</name>
    <dbReference type="NCBI Taxonomy" id="2993659"/>
    <lineage>
        <taxon>Bacteria</taxon>
        <taxon>Pseudomonadati</taxon>
        <taxon>Pseudomonadota</taxon>
        <taxon>Alphaproteobacteria</taxon>
        <taxon>Hyphomicrobiales</taxon>
        <taxon>Rhizobiaceae</taxon>
        <taxon>Hoeflea</taxon>
    </lineage>
</organism>
<dbReference type="RefSeq" id="WP_271087630.1">
    <property type="nucleotide sequence ID" value="NZ_JAPJZH010000001.1"/>
</dbReference>
<feature type="region of interest" description="Disordered" evidence="5">
    <location>
        <begin position="1"/>
        <end position="27"/>
    </location>
</feature>
<feature type="compositionally biased region" description="Basic residues" evidence="5">
    <location>
        <begin position="13"/>
        <end position="23"/>
    </location>
</feature>
<keyword evidence="2 6" id="KW-0489">Methyltransferase</keyword>
<keyword evidence="3 4" id="KW-0808">Transferase</keyword>
<gene>
    <name evidence="6" type="ORF">OOZ53_02050</name>
</gene>